<evidence type="ECO:0000256" key="4">
    <source>
        <dbReference type="PIRNR" id="PIRNR036492"/>
    </source>
</evidence>
<dbReference type="GO" id="GO:0004029">
    <property type="term" value="F:aldehyde dehydrogenase (NAD+) activity"/>
    <property type="evidence" value="ECO:0007669"/>
    <property type="project" value="TreeGrafter"/>
</dbReference>
<dbReference type="PANTHER" id="PTHR43570:SF16">
    <property type="entry name" value="ALDEHYDE DEHYDROGENASE TYPE III, ISOFORM Q"/>
    <property type="match status" value="1"/>
</dbReference>
<dbReference type="PROSITE" id="PS00687">
    <property type="entry name" value="ALDEHYDE_DEHYDR_GLU"/>
    <property type="match status" value="1"/>
</dbReference>
<evidence type="ECO:0000256" key="5">
    <source>
        <dbReference type="PIRSR" id="PIRSR036492-1"/>
    </source>
</evidence>
<dbReference type="GO" id="GO:0005737">
    <property type="term" value="C:cytoplasm"/>
    <property type="evidence" value="ECO:0007669"/>
    <property type="project" value="TreeGrafter"/>
</dbReference>
<accession>A0A9P6E3J3</accession>
<organism evidence="10 11">
    <name type="scientific">Crepidotus variabilis</name>
    <dbReference type="NCBI Taxonomy" id="179855"/>
    <lineage>
        <taxon>Eukaryota</taxon>
        <taxon>Fungi</taxon>
        <taxon>Dikarya</taxon>
        <taxon>Basidiomycota</taxon>
        <taxon>Agaricomycotina</taxon>
        <taxon>Agaricomycetes</taxon>
        <taxon>Agaricomycetidae</taxon>
        <taxon>Agaricales</taxon>
        <taxon>Agaricineae</taxon>
        <taxon>Crepidotaceae</taxon>
        <taxon>Crepidotus</taxon>
    </lineage>
</organism>
<comment type="similarity">
    <text evidence="1 4 7">Belongs to the aldehyde dehydrogenase family.</text>
</comment>
<dbReference type="FunFam" id="3.40.605.10:FF:000004">
    <property type="entry name" value="Aldehyde dehydrogenase"/>
    <property type="match status" value="1"/>
</dbReference>
<dbReference type="InterPro" id="IPR016162">
    <property type="entry name" value="Ald_DH_N"/>
</dbReference>
<dbReference type="EMBL" id="MU157978">
    <property type="protein sequence ID" value="KAF9521871.1"/>
    <property type="molecule type" value="Genomic_DNA"/>
</dbReference>
<dbReference type="SUPFAM" id="SSF53720">
    <property type="entry name" value="ALDH-like"/>
    <property type="match status" value="1"/>
</dbReference>
<keyword evidence="11" id="KW-1185">Reference proteome</keyword>
<dbReference type="AlphaFoldDB" id="A0A9P6E3J3"/>
<dbReference type="Gene3D" id="3.40.605.10">
    <property type="entry name" value="Aldehyde Dehydrogenase, Chain A, domain 1"/>
    <property type="match status" value="1"/>
</dbReference>
<evidence type="ECO:0000313" key="10">
    <source>
        <dbReference type="EMBL" id="KAF9521871.1"/>
    </source>
</evidence>
<dbReference type="InterPro" id="IPR015590">
    <property type="entry name" value="Aldehyde_DH_dom"/>
</dbReference>
<dbReference type="InterPro" id="IPR016161">
    <property type="entry name" value="Ald_DH/histidinol_DH"/>
</dbReference>
<comment type="caution">
    <text evidence="10">The sequence shown here is derived from an EMBL/GenBank/DDBJ whole genome shotgun (WGS) entry which is preliminary data.</text>
</comment>
<dbReference type="Pfam" id="PF00171">
    <property type="entry name" value="Aldedh"/>
    <property type="match status" value="1"/>
</dbReference>
<feature type="active site" evidence="5 6">
    <location>
        <position position="221"/>
    </location>
</feature>
<dbReference type="GO" id="GO:0006081">
    <property type="term" value="P:aldehyde metabolic process"/>
    <property type="evidence" value="ECO:0007669"/>
    <property type="project" value="InterPro"/>
</dbReference>
<dbReference type="CDD" id="cd07135">
    <property type="entry name" value="ALDH_F14-YMR110C"/>
    <property type="match status" value="1"/>
</dbReference>
<sequence>MSQTQDLQYTPVEDIEQIRNDLKAGFASGKMRDVEYRKYQLTQLMYAIKDNFEAFEQTLLKDLGRPIVESRFLELVSVINEFKDLHTNVAKWAKPEKPAFSLASIPMNPVIRKEPKGTVLVIGPFNYSLWCSLGPVAGAISAGCTVLLKPSEQTPATTALLTEVIHKYLDKDVVRIVNGAIPETTKLLELQWDHILYTGSGRVGKIVATAAAQHLTPITLELGGKSPVIVDPSCDIKLTARRLLWGKIVNAGQTCVAPDYVLVPRDFQETLVNALKECYKDFYPERYTSTPGTYGRMVSQLAAERVGNMVKSSKGDIFAGGVVDPGTKYIAPTLVKNVEADDPLMIDEIFGPILPIVPVADIDEAIRYINDRPHPLALYLFAQDARVKKKVLENTQSGGFIANDVVILPGAGRLPFGGTGASGYGSYTGKFSFDTFTHLRSTLEPAPGVDLVLSFRFPPYTEKKAASALEKMKPLPKRPSGPPKTGGGTQ</sequence>
<dbReference type="Gene3D" id="3.40.309.10">
    <property type="entry name" value="Aldehyde Dehydrogenase, Chain A, domain 2"/>
    <property type="match status" value="1"/>
</dbReference>
<dbReference type="OrthoDB" id="440325at2759"/>
<gene>
    <name evidence="10" type="ORF">CPB83DRAFT_911629</name>
</gene>
<evidence type="ECO:0000256" key="8">
    <source>
        <dbReference type="SAM" id="MobiDB-lite"/>
    </source>
</evidence>
<evidence type="ECO:0000256" key="3">
    <source>
        <dbReference type="ARBA" id="ARBA00023027"/>
    </source>
</evidence>
<evidence type="ECO:0000256" key="7">
    <source>
        <dbReference type="RuleBase" id="RU003345"/>
    </source>
</evidence>
<feature type="active site" evidence="5">
    <location>
        <position position="255"/>
    </location>
</feature>
<evidence type="ECO:0000256" key="6">
    <source>
        <dbReference type="PROSITE-ProRule" id="PRU10007"/>
    </source>
</evidence>
<dbReference type="PIRSF" id="PIRSF036492">
    <property type="entry name" value="ALDH"/>
    <property type="match status" value="1"/>
</dbReference>
<proteinExistence type="inferred from homology"/>
<evidence type="ECO:0000259" key="9">
    <source>
        <dbReference type="Pfam" id="PF00171"/>
    </source>
</evidence>
<dbReference type="Proteomes" id="UP000807306">
    <property type="component" value="Unassembled WGS sequence"/>
</dbReference>
<feature type="domain" description="Aldehyde dehydrogenase" evidence="9">
    <location>
        <begin position="9"/>
        <end position="440"/>
    </location>
</feature>
<evidence type="ECO:0000256" key="2">
    <source>
        <dbReference type="ARBA" id="ARBA00023002"/>
    </source>
</evidence>
<keyword evidence="3" id="KW-0520">NAD</keyword>
<dbReference type="FunFam" id="3.40.309.10:FF:000025">
    <property type="entry name" value="Aldehyde dehydrogenase"/>
    <property type="match status" value="1"/>
</dbReference>
<evidence type="ECO:0000256" key="1">
    <source>
        <dbReference type="ARBA" id="ARBA00009986"/>
    </source>
</evidence>
<keyword evidence="2 4" id="KW-0560">Oxidoreductase</keyword>
<name>A0A9P6E3J3_9AGAR</name>
<evidence type="ECO:0000313" key="11">
    <source>
        <dbReference type="Proteomes" id="UP000807306"/>
    </source>
</evidence>
<dbReference type="InterPro" id="IPR012394">
    <property type="entry name" value="Aldehyde_DH_NAD(P)"/>
</dbReference>
<dbReference type="InterPro" id="IPR029510">
    <property type="entry name" value="Ald_DH_CS_GLU"/>
</dbReference>
<dbReference type="PANTHER" id="PTHR43570">
    <property type="entry name" value="ALDEHYDE DEHYDROGENASE"/>
    <property type="match status" value="1"/>
</dbReference>
<dbReference type="InterPro" id="IPR016163">
    <property type="entry name" value="Ald_DH_C"/>
</dbReference>
<feature type="region of interest" description="Disordered" evidence="8">
    <location>
        <begin position="467"/>
        <end position="490"/>
    </location>
</feature>
<reference evidence="10" key="1">
    <citation type="submission" date="2020-11" db="EMBL/GenBank/DDBJ databases">
        <authorList>
            <consortium name="DOE Joint Genome Institute"/>
            <person name="Ahrendt S."/>
            <person name="Riley R."/>
            <person name="Andreopoulos W."/>
            <person name="Labutti K."/>
            <person name="Pangilinan J."/>
            <person name="Ruiz-Duenas F.J."/>
            <person name="Barrasa J.M."/>
            <person name="Sanchez-Garcia M."/>
            <person name="Camarero S."/>
            <person name="Miyauchi S."/>
            <person name="Serrano A."/>
            <person name="Linde D."/>
            <person name="Babiker R."/>
            <person name="Drula E."/>
            <person name="Ayuso-Fernandez I."/>
            <person name="Pacheco R."/>
            <person name="Padilla G."/>
            <person name="Ferreira P."/>
            <person name="Barriuso J."/>
            <person name="Kellner H."/>
            <person name="Castanera R."/>
            <person name="Alfaro M."/>
            <person name="Ramirez L."/>
            <person name="Pisabarro A.G."/>
            <person name="Kuo A."/>
            <person name="Tritt A."/>
            <person name="Lipzen A."/>
            <person name="He G."/>
            <person name="Yan M."/>
            <person name="Ng V."/>
            <person name="Cullen D."/>
            <person name="Martin F."/>
            <person name="Rosso M.-N."/>
            <person name="Henrissat B."/>
            <person name="Hibbett D."/>
            <person name="Martinez A.T."/>
            <person name="Grigoriev I.V."/>
        </authorList>
    </citation>
    <scope>NUCLEOTIDE SEQUENCE</scope>
    <source>
        <strain evidence="10">CBS 506.95</strain>
    </source>
</reference>
<protein>
    <recommendedName>
        <fullName evidence="4">Aldehyde dehydrogenase</fullName>
    </recommendedName>
</protein>